<name>A0A9N8EXD6_9STRA</name>
<gene>
    <name evidence="3" type="ORF">SEMRO_2248_G320690.1</name>
</gene>
<keyword evidence="4" id="KW-1185">Reference proteome</keyword>
<evidence type="ECO:0008006" key="5">
    <source>
        <dbReference type="Google" id="ProtNLM"/>
    </source>
</evidence>
<reference evidence="3" key="1">
    <citation type="submission" date="2020-06" db="EMBL/GenBank/DDBJ databases">
        <authorList>
            <consortium name="Plant Systems Biology data submission"/>
        </authorList>
    </citation>
    <scope>NUCLEOTIDE SEQUENCE</scope>
    <source>
        <strain evidence="3">D6</strain>
    </source>
</reference>
<evidence type="ECO:0000256" key="2">
    <source>
        <dbReference type="SAM" id="Phobius"/>
    </source>
</evidence>
<feature type="transmembrane region" description="Helical" evidence="2">
    <location>
        <begin position="215"/>
        <end position="239"/>
    </location>
</feature>
<proteinExistence type="predicted"/>
<dbReference type="EMBL" id="CAICTM010002246">
    <property type="protein sequence ID" value="CAB9528528.1"/>
    <property type="molecule type" value="Genomic_DNA"/>
</dbReference>
<evidence type="ECO:0000313" key="3">
    <source>
        <dbReference type="EMBL" id="CAB9528528.1"/>
    </source>
</evidence>
<organism evidence="3 4">
    <name type="scientific">Seminavis robusta</name>
    <dbReference type="NCBI Taxonomy" id="568900"/>
    <lineage>
        <taxon>Eukaryota</taxon>
        <taxon>Sar</taxon>
        <taxon>Stramenopiles</taxon>
        <taxon>Ochrophyta</taxon>
        <taxon>Bacillariophyta</taxon>
        <taxon>Bacillariophyceae</taxon>
        <taxon>Bacillariophycidae</taxon>
        <taxon>Naviculales</taxon>
        <taxon>Naviculaceae</taxon>
        <taxon>Seminavis</taxon>
    </lineage>
</organism>
<feature type="transmembrane region" description="Helical" evidence="2">
    <location>
        <begin position="251"/>
        <end position="269"/>
    </location>
</feature>
<protein>
    <recommendedName>
        <fullName evidence="5">Transmembrane protein</fullName>
    </recommendedName>
</protein>
<comment type="caution">
    <text evidence="3">The sequence shown here is derived from an EMBL/GenBank/DDBJ whole genome shotgun (WGS) entry which is preliminary data.</text>
</comment>
<feature type="transmembrane region" description="Helical" evidence="2">
    <location>
        <begin position="88"/>
        <end position="106"/>
    </location>
</feature>
<evidence type="ECO:0000313" key="4">
    <source>
        <dbReference type="Proteomes" id="UP001153069"/>
    </source>
</evidence>
<keyword evidence="2" id="KW-0472">Membrane</keyword>
<feature type="transmembrane region" description="Helical" evidence="2">
    <location>
        <begin position="177"/>
        <end position="203"/>
    </location>
</feature>
<dbReference type="OrthoDB" id="45092at2759"/>
<evidence type="ECO:0000256" key="1">
    <source>
        <dbReference type="SAM" id="MobiDB-lite"/>
    </source>
</evidence>
<feature type="compositionally biased region" description="Polar residues" evidence="1">
    <location>
        <begin position="278"/>
        <end position="297"/>
    </location>
</feature>
<accession>A0A9N8EXD6</accession>
<dbReference type="AlphaFoldDB" id="A0A9N8EXD6"/>
<keyword evidence="2" id="KW-1133">Transmembrane helix</keyword>
<feature type="compositionally biased region" description="Polar residues" evidence="1">
    <location>
        <begin position="315"/>
        <end position="325"/>
    </location>
</feature>
<feature type="region of interest" description="Disordered" evidence="1">
    <location>
        <begin position="276"/>
        <end position="335"/>
    </location>
</feature>
<dbReference type="Proteomes" id="UP001153069">
    <property type="component" value="Unassembled WGS sequence"/>
</dbReference>
<keyword evidence="2" id="KW-0812">Transmembrane</keyword>
<sequence length="335" mass="36426">MRSPEHIHNSTITTSVSIRVTPVDDFLVSWSVLWGCFVLTSIVAAYQVWADHKITSNRQDDIENGRGGMSGDEGVSTADVTRSMFRRWLFLAMLARVILMPVQIWANPLVWQFVSDTLPEMIFASAWTLLVSFFVQLVGVASGSGTSTSPGTVIQITAYIVYLLLVGLFFVNNVASVLLYALLCCIYAALFGTCVYFCPRLLILLKPSLQRYSGLAIRLAICSFLCVAVFVSHTIGYAVNIVAPPRKVYWWWNYGALELIPSALFLLLMHPNPGARASSASTQQPSNNGNKATTTSGAGFRRIPSSAGSARRSGETTPLYSQSPAYGSAVADAAS</sequence>
<feature type="transmembrane region" description="Helical" evidence="2">
    <location>
        <begin position="121"/>
        <end position="141"/>
    </location>
</feature>
<feature type="transmembrane region" description="Helical" evidence="2">
    <location>
        <begin position="27"/>
        <end position="49"/>
    </location>
</feature>
<feature type="transmembrane region" description="Helical" evidence="2">
    <location>
        <begin position="153"/>
        <end position="171"/>
    </location>
</feature>